<dbReference type="NCBIfam" id="TIGR01898">
    <property type="entry name" value="cas_TM1791_cmr6"/>
    <property type="match status" value="1"/>
</dbReference>
<dbReference type="RefSeq" id="WP_068576532.1">
    <property type="nucleotide sequence ID" value="NZ_CP015193.1"/>
</dbReference>
<feature type="domain" description="CRISPR type III-associated protein" evidence="2">
    <location>
        <begin position="93"/>
        <end position="328"/>
    </location>
</feature>
<keyword evidence="6" id="KW-1185">Reference proteome</keyword>
<dbReference type="InterPro" id="IPR005537">
    <property type="entry name" value="RAMP_III_fam"/>
</dbReference>
<evidence type="ECO:0000313" key="6">
    <source>
        <dbReference type="Proteomes" id="UP000250189"/>
    </source>
</evidence>
<dbReference type="Proteomes" id="UP000093069">
    <property type="component" value="Chromosome I"/>
</dbReference>
<dbReference type="Pfam" id="PF03787">
    <property type="entry name" value="RAMPs"/>
    <property type="match status" value="1"/>
</dbReference>
<reference evidence="4" key="1">
    <citation type="submission" date="2016-01" db="EMBL/GenBank/DDBJ databases">
        <authorList>
            <person name="Oliw E.H."/>
        </authorList>
    </citation>
    <scope>NUCLEOTIDE SEQUENCE</scope>
    <source>
        <strain evidence="4">1</strain>
    </source>
</reference>
<dbReference type="KEGG" id="tch:CHITON_0551"/>
<dbReference type="EMBL" id="LN999010">
    <property type="protein sequence ID" value="CUX77330.1"/>
    <property type="molecule type" value="Genomic_DNA"/>
</dbReference>
<dbReference type="STRING" id="54262.CHITON_0551"/>
<dbReference type="EMBL" id="CP015193">
    <property type="protein sequence ID" value="ASJ16081.1"/>
    <property type="molecule type" value="Genomic_DNA"/>
</dbReference>
<gene>
    <name evidence="3" type="ORF">A3L04_02795</name>
    <name evidence="4" type="ORF">CHITON_0551</name>
</gene>
<accession>A0A160VRE2</accession>
<dbReference type="InterPro" id="IPR010172">
    <property type="entry name" value="CRISPR-assoc_prot_TM1791"/>
</dbReference>
<reference evidence="3 6" key="3">
    <citation type="submission" date="2016-04" db="EMBL/GenBank/DDBJ databases">
        <title>Complete genome sequence of Thermococcus chitonophagus type strain GC74.</title>
        <authorList>
            <person name="Oger P.M."/>
        </authorList>
    </citation>
    <scope>NUCLEOTIDE SEQUENCE [LARGE SCALE GENOMIC DNA]</scope>
    <source>
        <strain evidence="3 6">GC74</strain>
    </source>
</reference>
<evidence type="ECO:0000259" key="2">
    <source>
        <dbReference type="Pfam" id="PF03787"/>
    </source>
</evidence>
<organism evidence="4 5">
    <name type="scientific">Thermococcus chitonophagus</name>
    <dbReference type="NCBI Taxonomy" id="54262"/>
    <lineage>
        <taxon>Archaea</taxon>
        <taxon>Methanobacteriati</taxon>
        <taxon>Methanobacteriota</taxon>
        <taxon>Thermococci</taxon>
        <taxon>Thermococcales</taxon>
        <taxon>Thermococcaceae</taxon>
        <taxon>Thermococcus</taxon>
    </lineage>
</organism>
<evidence type="ECO:0000313" key="3">
    <source>
        <dbReference type="EMBL" id="ASJ16081.1"/>
    </source>
</evidence>
<sequence length="335" mass="37597">MAPLYFLSRDLLSVLRDRDGKITLRTVDNLSLLLNKFAPFLEENGLKTGGKALKRVLKKIVIPKYLVRTYRDFYKRYKDEFLESIDAKWGILATKSRLVVGLGDESIYETSIRLLRNYGVPYIPGSAIKGVTRAWSIEMLAELLEGADGFSKDFFERAGEVQELLSKGDADGFPGKVKVPSHASGELNEFLCAFGVCNDSESDVNLRGIVRDIIDIFGTQDKEGSIVFFDALLVPREDEGPMDVFEWDIMNPHYGPYYQQDNKPPGDWYNPVPVIFLTVKSGVQFLFAVAQSSTAEKNLTEVAWELMVGALKHHGVGAKTSLGYGRFEEKSKQNQ</sequence>
<dbReference type="GO" id="GO:0051607">
    <property type="term" value="P:defense response to virus"/>
    <property type="evidence" value="ECO:0007669"/>
    <property type="project" value="UniProtKB-KW"/>
</dbReference>
<reference evidence="5" key="2">
    <citation type="submission" date="2016-01" db="EMBL/GenBank/DDBJ databases">
        <authorList>
            <person name="Vorgias C.E."/>
        </authorList>
    </citation>
    <scope>NUCLEOTIDE SEQUENCE [LARGE SCALE GENOMIC DNA]</scope>
</reference>
<dbReference type="PANTHER" id="PTHR39965">
    <property type="entry name" value="CRISPR SYSTEM CMR SUBUNIT CMR6"/>
    <property type="match status" value="1"/>
</dbReference>
<evidence type="ECO:0000256" key="1">
    <source>
        <dbReference type="ARBA" id="ARBA00023118"/>
    </source>
</evidence>
<proteinExistence type="predicted"/>
<dbReference type="AlphaFoldDB" id="A0A160VRE2"/>
<evidence type="ECO:0000313" key="4">
    <source>
        <dbReference type="EMBL" id="CUX77330.1"/>
    </source>
</evidence>
<dbReference type="GeneID" id="33321467"/>
<name>A0A160VRE2_9EURY</name>
<evidence type="ECO:0000313" key="5">
    <source>
        <dbReference type="Proteomes" id="UP000093069"/>
    </source>
</evidence>
<dbReference type="Proteomes" id="UP000250189">
    <property type="component" value="Chromosome"/>
</dbReference>
<dbReference type="PANTHER" id="PTHR39965:SF1">
    <property type="entry name" value="CRISPR SYSTEM CMR SUBUNIT CMR6"/>
    <property type="match status" value="1"/>
</dbReference>
<dbReference type="OrthoDB" id="86328at2157"/>
<protein>
    <submittedName>
        <fullName evidence="4">CRISPR-associated RAMP Cmr6</fullName>
    </submittedName>
</protein>
<keyword evidence="1" id="KW-0051">Antiviral defense</keyword>